<dbReference type="VEuPathDB" id="FungiDB:ATEG_03740"/>
<dbReference type="Gene3D" id="1.25.40.20">
    <property type="entry name" value="Ankyrin repeat-containing domain"/>
    <property type="match status" value="4"/>
</dbReference>
<dbReference type="PROSITE" id="PS50297">
    <property type="entry name" value="ANK_REP_REGION"/>
    <property type="match status" value="10"/>
</dbReference>
<dbReference type="Pfam" id="PF12796">
    <property type="entry name" value="Ank_2"/>
    <property type="match status" value="4"/>
</dbReference>
<dbReference type="SUPFAM" id="SSF48403">
    <property type="entry name" value="Ankyrin repeat"/>
    <property type="match status" value="3"/>
</dbReference>
<dbReference type="Pfam" id="PF00023">
    <property type="entry name" value="Ank"/>
    <property type="match status" value="2"/>
</dbReference>
<dbReference type="InterPro" id="IPR002110">
    <property type="entry name" value="Ankyrin_rpt"/>
</dbReference>
<dbReference type="InterPro" id="IPR036770">
    <property type="entry name" value="Ankyrin_rpt-contain_sf"/>
</dbReference>
<dbReference type="PANTHER" id="PTHR24123:SF33">
    <property type="entry name" value="PROTEIN HOS4"/>
    <property type="match status" value="1"/>
</dbReference>
<dbReference type="EMBL" id="BLJY01000011">
    <property type="protein sequence ID" value="GFF19873.1"/>
    <property type="molecule type" value="Genomic_DNA"/>
</dbReference>
<evidence type="ECO:0000256" key="1">
    <source>
        <dbReference type="ARBA" id="ARBA00022737"/>
    </source>
</evidence>
<reference evidence="3 4" key="1">
    <citation type="submission" date="2020-01" db="EMBL/GenBank/DDBJ databases">
        <title>Aspergillus terreus IFO 6365 whole genome shotgun sequence.</title>
        <authorList>
            <person name="Kanamasa S."/>
            <person name="Takahashi H."/>
        </authorList>
    </citation>
    <scope>NUCLEOTIDE SEQUENCE [LARGE SCALE GENOMIC DNA]</scope>
    <source>
        <strain evidence="3 4">IFO 6365</strain>
    </source>
</reference>
<evidence type="ECO:0000313" key="4">
    <source>
        <dbReference type="Proteomes" id="UP000452235"/>
    </source>
</evidence>
<dbReference type="Proteomes" id="UP000452235">
    <property type="component" value="Unassembled WGS sequence"/>
</dbReference>
<keyword evidence="1" id="KW-0677">Repeat</keyword>
<dbReference type="PANTHER" id="PTHR24123">
    <property type="entry name" value="ANKYRIN REPEAT-CONTAINING"/>
    <property type="match status" value="1"/>
</dbReference>
<proteinExistence type="predicted"/>
<organism evidence="3 4">
    <name type="scientific">Aspergillus terreus</name>
    <dbReference type="NCBI Taxonomy" id="33178"/>
    <lineage>
        <taxon>Eukaryota</taxon>
        <taxon>Fungi</taxon>
        <taxon>Dikarya</taxon>
        <taxon>Ascomycota</taxon>
        <taxon>Pezizomycotina</taxon>
        <taxon>Eurotiomycetes</taxon>
        <taxon>Eurotiomycetidae</taxon>
        <taxon>Eurotiales</taxon>
        <taxon>Aspergillaceae</taxon>
        <taxon>Aspergillus</taxon>
        <taxon>Aspergillus subgen. Circumdati</taxon>
    </lineage>
</organism>
<dbReference type="Pfam" id="PF13637">
    <property type="entry name" value="Ank_4"/>
    <property type="match status" value="1"/>
</dbReference>
<comment type="caution">
    <text evidence="3">The sequence shown here is derived from an EMBL/GenBank/DDBJ whole genome shotgun (WGS) entry which is preliminary data.</text>
</comment>
<sequence length="933" mass="102052">MRELASQSASDLSEPRLNDRLNFEANHDLNVYLPPENLEIGKSSAKKPETLWDKPPFSRLKIFLQRLIFLSANTLLDPWEFKKTCNWIVEKGGTDILVFLCALRSPLMGVFAEKVFCSALMSGNIPLGRRILQCRAGLWTGDAQRQRCSKYLREAVSHMHEAMVELLCKAGAYPEVKDSWWRWHNWDSRLPIIRTLLDFGANPEGFITDKEAGFPLIDAALNGSLGVVELLLEKGARVNIYCPRYCGTALQVAASQGHLKVVKYLIQHGADVDVPRVLPSQCSNWYRKHDENRLSHLTPVQIAAKTNDETLLQILLQHGASAISCPASACPSFRPYSSYQAGNEWTGSHRYKSGYTEWYFYTALQYGVINQNLKVIALLLSAGAAPDFRITDEEYDTPLQMSTRLGNVEMFQLLWEWGADINAPPAVYNGRTAIQGAAESGNWKILSMLLGAGGHVNAPPGAIEGLTALQAACLNGHSLIAGALLAYGADLNTGPSPVAGLTPIQAAAAHGDMGLVRELITLGAEVNDPPTKGGATALLAAIEHRSLPLLQLLVRHGAHVNPIAEYGYLSPLREAAYQNWLEGVRFLLNHGANVDGTPSDLPMSDEGDECSPEVLTPLSWAITHESKKMVKLLLQHGADVLSIDGTGSQGALMHALVELSEPETLGYDGPIPEFIDMLLAKVPALEKHPGWEDVLIIVLIDFMGEQLTTRRRIVEKVSSLSPMLRRKTAQKAWDELPKSYYDDEERESRVLGSIELLIKLGVYIDSRAGDGSTILQRAARGGWDKSCSYLIDHGAAVNPDATKSWGSPLQEAIENNHVSLADNLLGHGADINALPAKHRGVTALQAASINGMFELAVRLLERGADVSAPAAPTEGRTAIDGAAECGRFDMVQLLLNAYGEGTDLEPIRRQAARYAEQEHHVELARWLRGDSAA</sequence>
<keyword evidence="2" id="KW-0040">ANK repeat</keyword>
<accession>A0A5M3YYC3</accession>
<gene>
    <name evidence="3" type="ORF">ATEIFO6365_0011013200</name>
</gene>
<dbReference type="OrthoDB" id="194358at2759"/>
<dbReference type="AlphaFoldDB" id="A0A5M3YYC3"/>
<dbReference type="PROSITE" id="PS50088">
    <property type="entry name" value="ANK_REPEAT"/>
    <property type="match status" value="10"/>
</dbReference>
<name>A0A5M3YYC3_ASPTE</name>
<keyword evidence="4" id="KW-1185">Reference proteome</keyword>
<evidence type="ECO:0000313" key="3">
    <source>
        <dbReference type="EMBL" id="GFF19873.1"/>
    </source>
</evidence>
<dbReference type="InterPro" id="IPR051165">
    <property type="entry name" value="Multifunctional_ANK_Repeat"/>
</dbReference>
<dbReference type="SMART" id="SM00248">
    <property type="entry name" value="ANK"/>
    <property type="match status" value="16"/>
</dbReference>
<protein>
    <submittedName>
        <fullName evidence="3">Ankyrin repeat-containing protein</fullName>
    </submittedName>
</protein>
<evidence type="ECO:0000256" key="2">
    <source>
        <dbReference type="ARBA" id="ARBA00023043"/>
    </source>
</evidence>